<dbReference type="Pfam" id="PF03600">
    <property type="entry name" value="CitMHS"/>
    <property type="match status" value="1"/>
</dbReference>
<dbReference type="Pfam" id="PF02080">
    <property type="entry name" value="TrkA_C"/>
    <property type="match status" value="2"/>
</dbReference>
<dbReference type="EMBL" id="KU821762">
    <property type="protein sequence ID" value="AOW69289.1"/>
    <property type="molecule type" value="mRNA"/>
</dbReference>
<feature type="transmembrane region" description="Helical" evidence="9">
    <location>
        <begin position="490"/>
        <end position="523"/>
    </location>
</feature>
<dbReference type="PROSITE" id="PS51202">
    <property type="entry name" value="RCK_C"/>
    <property type="match status" value="2"/>
</dbReference>
<proteinExistence type="evidence at transcript level"/>
<feature type="transmembrane region" description="Helical" evidence="9">
    <location>
        <begin position="257"/>
        <end position="279"/>
    </location>
</feature>
<keyword evidence="3 9" id="KW-0812">Transmembrane</keyword>
<comment type="similarity">
    <text evidence="7">Belongs to the divalent anion:Na+ symporter (DASS) superfamily. Na+/sulfate symporter (TC 2.A.47.4) family.</text>
</comment>
<dbReference type="AlphaFoldDB" id="A0A1D8RAF5"/>
<name>A0A1D8RAF5_9EUKA</name>
<dbReference type="FunFam" id="3.30.70.1450:FF:000009">
    <property type="entry name" value="SLC13 family permease"/>
    <property type="match status" value="1"/>
</dbReference>
<evidence type="ECO:0000256" key="6">
    <source>
        <dbReference type="ARBA" id="ARBA00023136"/>
    </source>
</evidence>
<feature type="transmembrane region" description="Helical" evidence="9">
    <location>
        <begin position="12"/>
        <end position="38"/>
    </location>
</feature>
<dbReference type="SUPFAM" id="SSF116726">
    <property type="entry name" value="TrkA C-terminal domain-like"/>
    <property type="match status" value="2"/>
</dbReference>
<dbReference type="GO" id="GO:0015116">
    <property type="term" value="F:sulfate transmembrane transporter activity"/>
    <property type="evidence" value="ECO:0007669"/>
    <property type="project" value="UniProtKB-ARBA"/>
</dbReference>
<keyword evidence="6 9" id="KW-0472">Membrane</keyword>
<feature type="transmembrane region" description="Helical" evidence="9">
    <location>
        <begin position="223"/>
        <end position="245"/>
    </location>
</feature>
<accession>A0A1D8RAF5</accession>
<feature type="domain" description="RCK C-terminal" evidence="10">
    <location>
        <begin position="287"/>
        <end position="378"/>
    </location>
</feature>
<feature type="transmembrane region" description="Helical" evidence="9">
    <location>
        <begin position="535"/>
        <end position="555"/>
    </location>
</feature>
<evidence type="ECO:0000256" key="4">
    <source>
        <dbReference type="ARBA" id="ARBA00022737"/>
    </source>
</evidence>
<keyword evidence="5 9" id="KW-1133">Transmembrane helix</keyword>
<feature type="transmembrane region" description="Helical" evidence="9">
    <location>
        <begin position="175"/>
        <end position="203"/>
    </location>
</feature>
<evidence type="ECO:0000256" key="2">
    <source>
        <dbReference type="ARBA" id="ARBA00022448"/>
    </source>
</evidence>
<dbReference type="InterPro" id="IPR004680">
    <property type="entry name" value="Cit_transptr-like_dom"/>
</dbReference>
<organism evidence="11">
    <name type="scientific">Hartaetosiga gracilis</name>
    <dbReference type="NCBI Taxonomy" id="216892"/>
    <lineage>
        <taxon>Eukaryota</taxon>
        <taxon>Choanoflagellata</taxon>
        <taxon>Craspedida</taxon>
        <taxon>Salpingoecidae</taxon>
        <taxon>Hartaetosiga</taxon>
    </lineage>
</organism>
<dbReference type="InterPro" id="IPR036721">
    <property type="entry name" value="RCK_C_sf"/>
</dbReference>
<evidence type="ECO:0000256" key="8">
    <source>
        <dbReference type="SAM" id="MobiDB-lite"/>
    </source>
</evidence>
<evidence type="ECO:0000256" key="9">
    <source>
        <dbReference type="SAM" id="Phobius"/>
    </source>
</evidence>
<evidence type="ECO:0000313" key="11">
    <source>
        <dbReference type="EMBL" id="AOW69289.1"/>
    </source>
</evidence>
<keyword evidence="4" id="KW-0677">Repeat</keyword>
<comment type="subcellular location">
    <subcellularLocation>
        <location evidence="1">Membrane</location>
        <topology evidence="1">Multi-pass membrane protein</topology>
    </subcellularLocation>
</comment>
<dbReference type="GO" id="GO:0005886">
    <property type="term" value="C:plasma membrane"/>
    <property type="evidence" value="ECO:0007669"/>
    <property type="project" value="TreeGrafter"/>
</dbReference>
<dbReference type="Gene3D" id="3.30.70.1450">
    <property type="entry name" value="Regulator of K+ conductance, C-terminal domain"/>
    <property type="match status" value="2"/>
</dbReference>
<dbReference type="GO" id="GO:0008324">
    <property type="term" value="F:monoatomic cation transmembrane transporter activity"/>
    <property type="evidence" value="ECO:0007669"/>
    <property type="project" value="InterPro"/>
</dbReference>
<protein>
    <submittedName>
        <fullName evidence="11">Pink-eyed dilution-like 2</fullName>
    </submittedName>
</protein>
<evidence type="ECO:0000259" key="10">
    <source>
        <dbReference type="PROSITE" id="PS51202"/>
    </source>
</evidence>
<feature type="transmembrane region" description="Helical" evidence="9">
    <location>
        <begin position="561"/>
        <end position="581"/>
    </location>
</feature>
<feature type="transmembrane region" description="Helical" evidence="9">
    <location>
        <begin position="617"/>
        <end position="634"/>
    </location>
</feature>
<sequence length="773" mass="84023">MKSICMNSKKRSVATLLFNIQGWIFSGVVAVVICISIHPLYTNGLPTGNATSTTPLFTSITPTTNSTAIPSTSSAPLWQAIVVLVILVFMLVAMAAEVAPPDMIMIGTLALFIPMHIVTVEEAVEGFANNGMLTVGALFAVAEGVRLTGAIEPLRHLLERRLRSTNGLAVSIPKTLSWIMLPVAVLSAFLNNTPVVAMMIPLVQKLGQQVLISPSKLLMPLSYAAILGGTCTLIGTSTNLVAVGLVKQAIPSFSIGLFEIGKVGLPTLLAGMAYVWLFAGRILPSRQTVNRVLARPREYITCLFVKDSEQAGNGTLHNKSIASAGLRSLPGLYLIHIEREDGTIITAPPPNTLLQQGDKLFFSGKVDSVLSLSTIRGLRLAEDDEKEVDLNKLKGDDVLVEAVIAPHSALVHRTIKAVKFRSRYDAAIIAVHRHGQRINQKIGEIELQAGDSLLIVTKPSFLTMHRDQEHFALVSLVDGHETIRWSKAPIAILCTFLMVILTVADVIELFTAALFAIAAMVIFRCMSTKEVRESINLEVLLVIAAAFGISNALINSGAADLLAKAVIIISRPTGVTGLYIMVYLTTMLFSAAVTNNAAITIMFPVAFSAATELELDFRPFLFLLMMGASASFMTPTGYQTNLMVYGPGGYKFMDFIRFGGILQVWCGVVSISVIATLDYWWLWTLILMGAMIATLFAPQPTSIKLPQNSPRRDTAGLQEHLTGEEGEEEETETRAGKKKEVYFYQPDLGLSKMEYFDDEVEEEEKEPLNSSFA</sequence>
<dbReference type="PANTHER" id="PTHR43652">
    <property type="entry name" value="BASIC AMINO ACID ANTIPORTER YFCC-RELATED"/>
    <property type="match status" value="1"/>
</dbReference>
<feature type="region of interest" description="Disordered" evidence="8">
    <location>
        <begin position="719"/>
        <end position="738"/>
    </location>
</feature>
<reference evidence="11" key="1">
    <citation type="journal article" date="2016" name="Mol. Biol. Evol.">
        <title>The Evolution of Silicon Transport in Eukaryotes.</title>
        <authorList>
            <person name="Marron A.O."/>
            <person name="Ratcliffe S."/>
            <person name="Wheeler G.L."/>
            <person name="Goldstein R.E."/>
            <person name="King N."/>
            <person name="Not F."/>
            <person name="de Vargas C."/>
            <person name="Richter D.J."/>
        </authorList>
    </citation>
    <scope>NUCLEOTIDE SEQUENCE</scope>
    <source>
        <strain evidence="11">ATCC 50964</strain>
    </source>
</reference>
<dbReference type="PANTHER" id="PTHR43652:SF2">
    <property type="entry name" value="BASIC AMINO ACID ANTIPORTER YFCC-RELATED"/>
    <property type="match status" value="1"/>
</dbReference>
<evidence type="ECO:0000256" key="3">
    <source>
        <dbReference type="ARBA" id="ARBA00022692"/>
    </source>
</evidence>
<dbReference type="InterPro" id="IPR006037">
    <property type="entry name" value="RCK_C"/>
</dbReference>
<dbReference type="InterPro" id="IPR051679">
    <property type="entry name" value="DASS-Related_Transporters"/>
</dbReference>
<feature type="transmembrane region" description="Helical" evidence="9">
    <location>
        <begin position="588"/>
        <end position="611"/>
    </location>
</feature>
<feature type="transmembrane region" description="Helical" evidence="9">
    <location>
        <begin position="77"/>
        <end position="96"/>
    </location>
</feature>
<feature type="transmembrane region" description="Helical" evidence="9">
    <location>
        <begin position="680"/>
        <end position="697"/>
    </location>
</feature>
<evidence type="ECO:0000256" key="5">
    <source>
        <dbReference type="ARBA" id="ARBA00022989"/>
    </source>
</evidence>
<feature type="transmembrane region" description="Helical" evidence="9">
    <location>
        <begin position="655"/>
        <end position="674"/>
    </location>
</feature>
<evidence type="ECO:0000256" key="1">
    <source>
        <dbReference type="ARBA" id="ARBA00004141"/>
    </source>
</evidence>
<evidence type="ECO:0000256" key="7">
    <source>
        <dbReference type="ARBA" id="ARBA00061614"/>
    </source>
</evidence>
<keyword evidence="2" id="KW-0813">Transport</keyword>
<dbReference type="GO" id="GO:0006813">
    <property type="term" value="P:potassium ion transport"/>
    <property type="evidence" value="ECO:0007669"/>
    <property type="project" value="InterPro"/>
</dbReference>
<feature type="domain" description="RCK C-terminal" evidence="10">
    <location>
        <begin position="385"/>
        <end position="471"/>
    </location>
</feature>